<protein>
    <submittedName>
        <fullName evidence="3">ROK family protein</fullName>
    </submittedName>
</protein>
<dbReference type="InterPro" id="IPR049874">
    <property type="entry name" value="ROK_cs"/>
</dbReference>
<accession>A0A3A9YJC9</accession>
<dbReference type="SUPFAM" id="SSF53067">
    <property type="entry name" value="Actin-like ATPase domain"/>
    <property type="match status" value="1"/>
</dbReference>
<dbReference type="OrthoDB" id="3534172at2"/>
<evidence type="ECO:0000256" key="1">
    <source>
        <dbReference type="ARBA" id="ARBA00006479"/>
    </source>
</evidence>
<dbReference type="SUPFAM" id="SSF46785">
    <property type="entry name" value="Winged helix' DNA-binding domain"/>
    <property type="match status" value="1"/>
</dbReference>
<dbReference type="RefSeq" id="WP_120685191.1">
    <property type="nucleotide sequence ID" value="NZ_RBAL01000040.1"/>
</dbReference>
<reference evidence="3 4" key="1">
    <citation type="journal article" date="2014" name="Int. J. Syst. Evol. Microbiol.">
        <title>Streptomyces hoynatensis sp. nov., isolated from deep marine sediment.</title>
        <authorList>
            <person name="Veyisoglu A."/>
            <person name="Sahin N."/>
        </authorList>
    </citation>
    <scope>NUCLEOTIDE SEQUENCE [LARGE SCALE GENOMIC DNA]</scope>
    <source>
        <strain evidence="3 4">KCTC 29097</strain>
    </source>
</reference>
<sequence length="435" mass="44788">MRHTSRDIRTANRYQVLRQAIADSPVSRPGLARETGLSLATVATLAGELVELGMLVEAGFEESGGGRPRGLLAVNPSGGALVGVDVAETYLHVEVFDLALRVLARGHETLGPADGAPERLAQRIAGAVLGAAGRAPGHRVLGVGVTMPGLVDREGGVSFAANWGWRGVPLRELLAERLPHPIYLDNPMRACVVAELWAGAARGREDALVINLGTGVGAGLAFGGRPHRGATNSAGEWGHTTLLPHGRPCRCGRRGCVEAYLGAPGIVHRLRRSGDGRPERGPAGEQAGAGGPGPEHPPPGGEEADRRHEGAGSAAGDGPQEDQTAAIGALARGCAAGEPTAREVVRETGELLGTALADLVTLLDPEVVVLTGWVARRLGTWLLPPARAALGRHALRRPGTGPELVLSPVRTNPVCLGAATFALEGALAAGGRKDA</sequence>
<evidence type="ECO:0000313" key="4">
    <source>
        <dbReference type="Proteomes" id="UP000272474"/>
    </source>
</evidence>
<dbReference type="EMBL" id="RBAL01000040">
    <property type="protein sequence ID" value="RKN35054.1"/>
    <property type="molecule type" value="Genomic_DNA"/>
</dbReference>
<comment type="similarity">
    <text evidence="1">Belongs to the ROK (NagC/XylR) family.</text>
</comment>
<evidence type="ECO:0000313" key="3">
    <source>
        <dbReference type="EMBL" id="RKN35054.1"/>
    </source>
</evidence>
<name>A0A3A9YJC9_9ACTN</name>
<dbReference type="Gene3D" id="3.30.420.40">
    <property type="match status" value="2"/>
</dbReference>
<dbReference type="Gene3D" id="1.10.10.10">
    <property type="entry name" value="Winged helix-like DNA-binding domain superfamily/Winged helix DNA-binding domain"/>
    <property type="match status" value="1"/>
</dbReference>
<dbReference type="AlphaFoldDB" id="A0A3A9YJC9"/>
<gene>
    <name evidence="3" type="ORF">D7294_31195</name>
</gene>
<dbReference type="PROSITE" id="PS01125">
    <property type="entry name" value="ROK"/>
    <property type="match status" value="1"/>
</dbReference>
<feature type="region of interest" description="Disordered" evidence="2">
    <location>
        <begin position="269"/>
        <end position="321"/>
    </location>
</feature>
<dbReference type="PANTHER" id="PTHR18964:SF149">
    <property type="entry name" value="BIFUNCTIONAL UDP-N-ACETYLGLUCOSAMINE 2-EPIMERASE_N-ACETYLMANNOSAMINE KINASE"/>
    <property type="match status" value="1"/>
</dbReference>
<dbReference type="InterPro" id="IPR036390">
    <property type="entry name" value="WH_DNA-bd_sf"/>
</dbReference>
<dbReference type="Pfam" id="PF00480">
    <property type="entry name" value="ROK"/>
    <property type="match status" value="1"/>
</dbReference>
<dbReference type="InterPro" id="IPR043129">
    <property type="entry name" value="ATPase_NBD"/>
</dbReference>
<dbReference type="Proteomes" id="UP000272474">
    <property type="component" value="Unassembled WGS sequence"/>
</dbReference>
<evidence type="ECO:0000256" key="2">
    <source>
        <dbReference type="SAM" id="MobiDB-lite"/>
    </source>
</evidence>
<proteinExistence type="inferred from homology"/>
<organism evidence="3 4">
    <name type="scientific">Streptomyces hoynatensis</name>
    <dbReference type="NCBI Taxonomy" id="1141874"/>
    <lineage>
        <taxon>Bacteria</taxon>
        <taxon>Bacillati</taxon>
        <taxon>Actinomycetota</taxon>
        <taxon>Actinomycetes</taxon>
        <taxon>Kitasatosporales</taxon>
        <taxon>Streptomycetaceae</taxon>
        <taxon>Streptomyces</taxon>
    </lineage>
</organism>
<dbReference type="InterPro" id="IPR000600">
    <property type="entry name" value="ROK"/>
</dbReference>
<feature type="compositionally biased region" description="Basic and acidic residues" evidence="2">
    <location>
        <begin position="272"/>
        <end position="282"/>
    </location>
</feature>
<dbReference type="PANTHER" id="PTHR18964">
    <property type="entry name" value="ROK (REPRESSOR, ORF, KINASE) FAMILY"/>
    <property type="match status" value="1"/>
</dbReference>
<keyword evidence="4" id="KW-1185">Reference proteome</keyword>
<dbReference type="InterPro" id="IPR036388">
    <property type="entry name" value="WH-like_DNA-bd_sf"/>
</dbReference>
<comment type="caution">
    <text evidence="3">The sequence shown here is derived from an EMBL/GenBank/DDBJ whole genome shotgun (WGS) entry which is preliminary data.</text>
</comment>